<organism evidence="2 3">
    <name type="scientific">Candidatus Halobonum tyrrellensis G22</name>
    <dbReference type="NCBI Taxonomy" id="1324957"/>
    <lineage>
        <taxon>Archaea</taxon>
        <taxon>Methanobacteriati</taxon>
        <taxon>Methanobacteriota</taxon>
        <taxon>Stenosarchaea group</taxon>
        <taxon>Halobacteria</taxon>
        <taxon>Halobacteriales</taxon>
        <taxon>Haloferacaceae</taxon>
        <taxon>Candidatus Halobonum</taxon>
    </lineage>
</organism>
<keyword evidence="1" id="KW-0812">Transmembrane</keyword>
<name>V4HH86_9EURY</name>
<keyword evidence="1" id="KW-0472">Membrane</keyword>
<protein>
    <submittedName>
        <fullName evidence="2">Uncharacterized protein</fullName>
    </submittedName>
</protein>
<keyword evidence="3" id="KW-1185">Reference proteome</keyword>
<keyword evidence="1" id="KW-1133">Transmembrane helix</keyword>
<dbReference type="Proteomes" id="UP000017840">
    <property type="component" value="Unassembled WGS sequence"/>
</dbReference>
<gene>
    <name evidence="2" type="ORF">K933_15279</name>
</gene>
<proteinExistence type="predicted"/>
<evidence type="ECO:0000256" key="1">
    <source>
        <dbReference type="SAM" id="Phobius"/>
    </source>
</evidence>
<evidence type="ECO:0000313" key="3">
    <source>
        <dbReference type="Proteomes" id="UP000017840"/>
    </source>
</evidence>
<accession>V4HH86</accession>
<reference evidence="2 3" key="1">
    <citation type="journal article" date="2013" name="Genome Announc.">
        <title>Draft Genome Sequence of 'Candidatus Halobonum tyrrellensis' Strain G22, Isolated from the Hypersaline Waters of Lake Tyrrell, Australia.</title>
        <authorList>
            <person name="Ugalde J.A."/>
            <person name="Narasingarao P."/>
            <person name="Kuo S."/>
            <person name="Podell S."/>
            <person name="Allen E.E."/>
        </authorList>
    </citation>
    <scope>NUCLEOTIDE SEQUENCE [LARGE SCALE GENOMIC DNA]</scope>
    <source>
        <strain evidence="2 3">G22</strain>
    </source>
</reference>
<dbReference type="EMBL" id="ASGZ01000061">
    <property type="protein sequence ID" value="ESP87239.1"/>
    <property type="molecule type" value="Genomic_DNA"/>
</dbReference>
<comment type="caution">
    <text evidence="2">The sequence shown here is derived from an EMBL/GenBank/DDBJ whole genome shotgun (WGS) entry which is preliminary data.</text>
</comment>
<dbReference type="AlphaFoldDB" id="V4HH86"/>
<evidence type="ECO:0000313" key="2">
    <source>
        <dbReference type="EMBL" id="ESP87239.1"/>
    </source>
</evidence>
<sequence length="60" mass="6144">MFGYEYAASRVDSDHRRADPSLTVAFAVAAAFPVALALATHPAFAVGALAGLVAGVAVRR</sequence>
<feature type="transmembrane region" description="Helical" evidence="1">
    <location>
        <begin position="25"/>
        <end position="58"/>
    </location>
</feature>
<dbReference type="RefSeq" id="WP_023395628.1">
    <property type="nucleotide sequence ID" value="NZ_ASGZ01000061.1"/>
</dbReference>